<dbReference type="CDD" id="cd05233">
    <property type="entry name" value="SDR_c"/>
    <property type="match status" value="1"/>
</dbReference>
<feature type="domain" description="Ketoreductase" evidence="3">
    <location>
        <begin position="13"/>
        <end position="189"/>
    </location>
</feature>
<dbReference type="SMART" id="SM00822">
    <property type="entry name" value="PKS_KR"/>
    <property type="match status" value="1"/>
</dbReference>
<dbReference type="PROSITE" id="PS00061">
    <property type="entry name" value="ADH_SHORT"/>
    <property type="match status" value="1"/>
</dbReference>
<dbReference type="EMBL" id="JACOMF010000009">
    <property type="protein sequence ID" value="MBC4015721.1"/>
    <property type="molecule type" value="Genomic_DNA"/>
</dbReference>
<evidence type="ECO:0000256" key="1">
    <source>
        <dbReference type="ARBA" id="ARBA00006484"/>
    </source>
</evidence>
<protein>
    <submittedName>
        <fullName evidence="4">SDR family oxidoreductase</fullName>
    </submittedName>
</protein>
<dbReference type="SUPFAM" id="SSF51735">
    <property type="entry name" value="NAD(P)-binding Rossmann-fold domains"/>
    <property type="match status" value="1"/>
</dbReference>
<dbReference type="PANTHER" id="PTHR43477:SF1">
    <property type="entry name" value="DIHYDROANTICAPSIN 7-DEHYDROGENASE"/>
    <property type="match status" value="1"/>
</dbReference>
<dbReference type="GO" id="GO:0016491">
    <property type="term" value="F:oxidoreductase activity"/>
    <property type="evidence" value="ECO:0007669"/>
    <property type="project" value="UniProtKB-KW"/>
</dbReference>
<dbReference type="PRINTS" id="PR00081">
    <property type="entry name" value="GDHRDH"/>
</dbReference>
<gene>
    <name evidence="4" type="ORF">H7965_10325</name>
</gene>
<dbReference type="Gene3D" id="3.40.50.720">
    <property type="entry name" value="NAD(P)-binding Rossmann-like Domain"/>
    <property type="match status" value="1"/>
</dbReference>
<sequence>MSGTTMAGELAGRRILVIGAGSGIGQATARLAASRGASLAVTVLDEAEATATRAEFPDIHALPLDLRARDQVAPVLGELIARLGGVDAVVYCAGVMLRSPAEAMTDADWDRLIEINLTGCFRVLRQTLPALRDSPNAPAAVVVSSQLGIVGFRAGAAYAASKSGINGLIRSLALEYAPLGVRLNAVGPGPTETPMTAVSRANPAIFAEMVGGIPMGRYGRPEESAEVILFLASARASFVTGQLWCVDGGYVAR</sequence>
<evidence type="ECO:0000259" key="3">
    <source>
        <dbReference type="SMART" id="SM00822"/>
    </source>
</evidence>
<evidence type="ECO:0000313" key="5">
    <source>
        <dbReference type="Proteomes" id="UP000600101"/>
    </source>
</evidence>
<dbReference type="InterPro" id="IPR036291">
    <property type="entry name" value="NAD(P)-bd_dom_sf"/>
</dbReference>
<dbReference type="PANTHER" id="PTHR43477">
    <property type="entry name" value="DIHYDROANTICAPSIN 7-DEHYDROGENASE"/>
    <property type="match status" value="1"/>
</dbReference>
<dbReference type="InterPro" id="IPR051122">
    <property type="entry name" value="SDR_DHRS6-like"/>
</dbReference>
<evidence type="ECO:0000313" key="4">
    <source>
        <dbReference type="EMBL" id="MBC4015721.1"/>
    </source>
</evidence>
<name>A0A9X0QXE2_9PROT</name>
<dbReference type="Pfam" id="PF13561">
    <property type="entry name" value="adh_short_C2"/>
    <property type="match status" value="1"/>
</dbReference>
<comment type="caution">
    <text evidence="4">The sequence shown here is derived from an EMBL/GenBank/DDBJ whole genome shotgun (WGS) entry which is preliminary data.</text>
</comment>
<proteinExistence type="inferred from homology"/>
<keyword evidence="2" id="KW-0560">Oxidoreductase</keyword>
<reference evidence="4" key="1">
    <citation type="submission" date="2020-08" db="EMBL/GenBank/DDBJ databases">
        <authorList>
            <person name="Hu Y."/>
            <person name="Nguyen S.V."/>
            <person name="Li F."/>
            <person name="Fanning S."/>
        </authorList>
    </citation>
    <scope>NUCLEOTIDE SEQUENCE</scope>
    <source>
        <strain evidence="4">SYSU D8009</strain>
    </source>
</reference>
<dbReference type="InterPro" id="IPR002347">
    <property type="entry name" value="SDR_fam"/>
</dbReference>
<accession>A0A9X0QXE2</accession>
<dbReference type="FunFam" id="3.40.50.720:FF:000084">
    <property type="entry name" value="Short-chain dehydrogenase reductase"/>
    <property type="match status" value="1"/>
</dbReference>
<organism evidence="4 5">
    <name type="scientific">Siccirubricoccus deserti</name>
    <dbReference type="NCBI Taxonomy" id="2013562"/>
    <lineage>
        <taxon>Bacteria</taxon>
        <taxon>Pseudomonadati</taxon>
        <taxon>Pseudomonadota</taxon>
        <taxon>Alphaproteobacteria</taxon>
        <taxon>Acetobacterales</taxon>
        <taxon>Roseomonadaceae</taxon>
        <taxon>Siccirubricoccus</taxon>
    </lineage>
</organism>
<dbReference type="Proteomes" id="UP000600101">
    <property type="component" value="Unassembled WGS sequence"/>
</dbReference>
<dbReference type="PRINTS" id="PR00080">
    <property type="entry name" value="SDRFAMILY"/>
</dbReference>
<evidence type="ECO:0000256" key="2">
    <source>
        <dbReference type="ARBA" id="ARBA00023002"/>
    </source>
</evidence>
<comment type="similarity">
    <text evidence="1">Belongs to the short-chain dehydrogenases/reductases (SDR) family.</text>
</comment>
<keyword evidence="5" id="KW-1185">Reference proteome</keyword>
<dbReference type="InterPro" id="IPR057326">
    <property type="entry name" value="KR_dom"/>
</dbReference>
<dbReference type="AlphaFoldDB" id="A0A9X0QXE2"/>
<dbReference type="RefSeq" id="WP_186770492.1">
    <property type="nucleotide sequence ID" value="NZ_JACOMF010000009.1"/>
</dbReference>
<dbReference type="InterPro" id="IPR020904">
    <property type="entry name" value="Sc_DH/Rdtase_CS"/>
</dbReference>